<reference evidence="2" key="1">
    <citation type="submission" date="2018-12" db="EMBL/GenBank/DDBJ databases">
        <title>Tengunoibacter tsumagoiensis gen. nov., sp. nov., Dictyobacter kobayashii sp. nov., D. alpinus sp. nov., and D. joshuensis sp. nov. and description of Dictyobacteraceae fam. nov. within the order Ktedonobacterales isolated from Tengu-no-mugimeshi.</title>
        <authorList>
            <person name="Wang C.M."/>
            <person name="Zheng Y."/>
            <person name="Sakai Y."/>
            <person name="Toyoda A."/>
            <person name="Minakuchi Y."/>
            <person name="Abe K."/>
            <person name="Yokota A."/>
            <person name="Yabe S."/>
        </authorList>
    </citation>
    <scope>NUCLEOTIDE SEQUENCE [LARGE SCALE GENOMIC DNA]</scope>
    <source>
        <strain evidence="2">Uno16</strain>
    </source>
</reference>
<evidence type="ECO:0000313" key="2">
    <source>
        <dbReference type="Proteomes" id="UP000287171"/>
    </source>
</evidence>
<dbReference type="Proteomes" id="UP000287171">
    <property type="component" value="Unassembled WGS sequence"/>
</dbReference>
<sequence>MPRNKDARLAYHQEKRDFAGKQNFLGKTLDKSQQICDTTATRDRDTKTDDLLVNTDELRFVGTLTTEEWKAEQQLEHMNRFHVPVNSIPSVRVR</sequence>
<dbReference type="AlphaFoldDB" id="A0A402B542"/>
<evidence type="ECO:0000313" key="1">
    <source>
        <dbReference type="EMBL" id="GCE26468.1"/>
    </source>
</evidence>
<protein>
    <submittedName>
        <fullName evidence="1">Uncharacterized protein</fullName>
    </submittedName>
</protein>
<name>A0A402B542_9CHLR</name>
<dbReference type="EMBL" id="BIFT01000001">
    <property type="protein sequence ID" value="GCE26468.1"/>
    <property type="molecule type" value="Genomic_DNA"/>
</dbReference>
<accession>A0A402B542</accession>
<keyword evidence="2" id="KW-1185">Reference proteome</keyword>
<proteinExistence type="predicted"/>
<gene>
    <name evidence="1" type="ORF">KDA_19520</name>
</gene>
<comment type="caution">
    <text evidence="1">The sequence shown here is derived from an EMBL/GenBank/DDBJ whole genome shotgun (WGS) entry which is preliminary data.</text>
</comment>
<organism evidence="1 2">
    <name type="scientific">Dictyobacter alpinus</name>
    <dbReference type="NCBI Taxonomy" id="2014873"/>
    <lineage>
        <taxon>Bacteria</taxon>
        <taxon>Bacillati</taxon>
        <taxon>Chloroflexota</taxon>
        <taxon>Ktedonobacteria</taxon>
        <taxon>Ktedonobacterales</taxon>
        <taxon>Dictyobacteraceae</taxon>
        <taxon>Dictyobacter</taxon>
    </lineage>
</organism>